<sequence>MAKLIYSLIAVLILLVGCSNNSTTKEEDTKEEASFDETQKEVVDFINNDVAKVSAYETEANEALETVTGDNFKSDEELYKVLINQVIPTYEKAVNEAKNMEVTSSELKPLKKQMEEATSTYYDALQLEKQGLETKEEDLFGQSNAKAQEYLLLIKDYHEDMGKLAKKYDIDYQSEQ</sequence>
<accession>A0A3S2W2Q7</accession>
<name>A0A3S2W2Q7_9BACI</name>
<dbReference type="RefSeq" id="WP_127739717.1">
    <property type="nucleotide sequence ID" value="NZ_JARMUY010000034.1"/>
</dbReference>
<keyword evidence="3" id="KW-1185">Reference proteome</keyword>
<feature type="signal peptide" evidence="1">
    <location>
        <begin position="1"/>
        <end position="21"/>
    </location>
</feature>
<dbReference type="EMBL" id="RZTZ01000008">
    <property type="protein sequence ID" value="RVT59937.1"/>
    <property type="molecule type" value="Genomic_DNA"/>
</dbReference>
<proteinExistence type="predicted"/>
<feature type="chain" id="PRO_5039281558" description="Lipoprotein" evidence="1">
    <location>
        <begin position="22"/>
        <end position="176"/>
    </location>
</feature>
<evidence type="ECO:0000313" key="3">
    <source>
        <dbReference type="Proteomes" id="UP000288024"/>
    </source>
</evidence>
<protein>
    <recommendedName>
        <fullName evidence="4">Lipoprotein</fullName>
    </recommendedName>
</protein>
<evidence type="ECO:0008006" key="4">
    <source>
        <dbReference type="Google" id="ProtNLM"/>
    </source>
</evidence>
<evidence type="ECO:0000256" key="1">
    <source>
        <dbReference type="SAM" id="SignalP"/>
    </source>
</evidence>
<dbReference type="GeneID" id="87620372"/>
<comment type="caution">
    <text evidence="2">The sequence shown here is derived from an EMBL/GenBank/DDBJ whole genome shotgun (WGS) entry which is preliminary data.</text>
</comment>
<dbReference type="Proteomes" id="UP000288024">
    <property type="component" value="Unassembled WGS sequence"/>
</dbReference>
<dbReference type="PROSITE" id="PS51257">
    <property type="entry name" value="PROKAR_LIPOPROTEIN"/>
    <property type="match status" value="1"/>
</dbReference>
<reference evidence="2 3" key="1">
    <citation type="submission" date="2019-01" db="EMBL/GenBank/DDBJ databases">
        <title>Bacillus sp. M5HDSG1-1, whole genome shotgun sequence.</title>
        <authorList>
            <person name="Tuo L."/>
        </authorList>
    </citation>
    <scope>NUCLEOTIDE SEQUENCE [LARGE SCALE GENOMIC DNA]</scope>
    <source>
        <strain evidence="2 3">M5HDSG1-1</strain>
    </source>
</reference>
<keyword evidence="1" id="KW-0732">Signal</keyword>
<evidence type="ECO:0000313" key="2">
    <source>
        <dbReference type="EMBL" id="RVT59937.1"/>
    </source>
</evidence>
<gene>
    <name evidence="2" type="ORF">EM808_18635</name>
</gene>
<dbReference type="AlphaFoldDB" id="A0A3S2W2Q7"/>
<organism evidence="2 3">
    <name type="scientific">Niallia taxi</name>
    <dbReference type="NCBI Taxonomy" id="2499688"/>
    <lineage>
        <taxon>Bacteria</taxon>
        <taxon>Bacillati</taxon>
        <taxon>Bacillota</taxon>
        <taxon>Bacilli</taxon>
        <taxon>Bacillales</taxon>
        <taxon>Bacillaceae</taxon>
        <taxon>Niallia</taxon>
    </lineage>
</organism>